<evidence type="ECO:0000256" key="2">
    <source>
        <dbReference type="ARBA" id="ARBA00022630"/>
    </source>
</evidence>
<dbReference type="STRING" id="92696.A0A4V2MWR2"/>
<dbReference type="GO" id="GO:0050660">
    <property type="term" value="F:flavin adenine dinucleotide binding"/>
    <property type="evidence" value="ECO:0007669"/>
    <property type="project" value="InterPro"/>
</dbReference>
<keyword evidence="3" id="KW-0274">FAD</keyword>
<keyword evidence="2" id="KW-0285">Flavoprotein</keyword>
<comment type="similarity">
    <text evidence="1">Belongs to the FAD-binding monooxygenase family.</text>
</comment>
<evidence type="ECO:0000259" key="6">
    <source>
        <dbReference type="SMART" id="SM00849"/>
    </source>
</evidence>
<dbReference type="OrthoDB" id="74360at2759"/>
<dbReference type="AlphaFoldDB" id="A0A4V2MWR2"/>
<dbReference type="SUPFAM" id="SSF51905">
    <property type="entry name" value="FAD/NAD(P)-binding domain"/>
    <property type="match status" value="2"/>
</dbReference>
<organism evidence="7 8">
    <name type="scientific">Steccherinum ochraceum</name>
    <dbReference type="NCBI Taxonomy" id="92696"/>
    <lineage>
        <taxon>Eukaryota</taxon>
        <taxon>Fungi</taxon>
        <taxon>Dikarya</taxon>
        <taxon>Basidiomycota</taxon>
        <taxon>Agaricomycotina</taxon>
        <taxon>Agaricomycetes</taxon>
        <taxon>Polyporales</taxon>
        <taxon>Steccherinaceae</taxon>
        <taxon>Steccherinum</taxon>
    </lineage>
</organism>
<evidence type="ECO:0000256" key="1">
    <source>
        <dbReference type="ARBA" id="ARBA00010139"/>
    </source>
</evidence>
<dbReference type="Pfam" id="PF00743">
    <property type="entry name" value="FMO-like"/>
    <property type="match status" value="1"/>
</dbReference>
<dbReference type="InterPro" id="IPR000960">
    <property type="entry name" value="Flavin_mOase"/>
</dbReference>
<dbReference type="SMART" id="SM00849">
    <property type="entry name" value="Lactamase_B"/>
    <property type="match status" value="1"/>
</dbReference>
<dbReference type="PRINTS" id="PR00370">
    <property type="entry name" value="FMOXYGENASE"/>
</dbReference>
<dbReference type="GO" id="GO:0004499">
    <property type="term" value="F:N,N-dimethylaniline monooxygenase activity"/>
    <property type="evidence" value="ECO:0007669"/>
    <property type="project" value="InterPro"/>
</dbReference>
<dbReference type="EMBL" id="RWJN01000107">
    <property type="protein sequence ID" value="TCD67197.1"/>
    <property type="molecule type" value="Genomic_DNA"/>
</dbReference>
<dbReference type="Proteomes" id="UP000292702">
    <property type="component" value="Unassembled WGS sequence"/>
</dbReference>
<dbReference type="CDD" id="cd07730">
    <property type="entry name" value="metallo-hydrolase-like_MBL-fold"/>
    <property type="match status" value="1"/>
</dbReference>
<dbReference type="InterPro" id="IPR001279">
    <property type="entry name" value="Metallo-B-lactamas"/>
</dbReference>
<feature type="domain" description="Metallo-beta-lactamase" evidence="6">
    <location>
        <begin position="562"/>
        <end position="792"/>
    </location>
</feature>
<name>A0A4V2MWR2_9APHY</name>
<reference evidence="7 8" key="1">
    <citation type="submission" date="2018-11" db="EMBL/GenBank/DDBJ databases">
        <title>Genome assembly of Steccherinum ochraceum LE-BIN_3174, the white-rot fungus of the Steccherinaceae family (The Residual Polyporoid clade, Polyporales, Basidiomycota).</title>
        <authorList>
            <person name="Fedorova T.V."/>
            <person name="Glazunova O.A."/>
            <person name="Landesman E.O."/>
            <person name="Moiseenko K.V."/>
            <person name="Psurtseva N.V."/>
            <person name="Savinova O.S."/>
            <person name="Shakhova N.V."/>
            <person name="Tyazhelova T.V."/>
            <person name="Vasina D.V."/>
        </authorList>
    </citation>
    <scope>NUCLEOTIDE SEQUENCE [LARGE SCALE GENOMIC DNA]</scope>
    <source>
        <strain evidence="7 8">LE-BIN_3174</strain>
    </source>
</reference>
<keyword evidence="5" id="KW-1133">Transmembrane helix</keyword>
<gene>
    <name evidence="7" type="ORF">EIP91_000424</name>
</gene>
<accession>A0A4V2MWR2</accession>
<dbReference type="Gene3D" id="3.60.15.10">
    <property type="entry name" value="Ribonuclease Z/Hydroxyacylglutathione hydrolase-like"/>
    <property type="match status" value="1"/>
</dbReference>
<dbReference type="PANTHER" id="PTHR42877">
    <property type="entry name" value="L-ORNITHINE N(5)-MONOOXYGENASE-RELATED"/>
    <property type="match status" value="1"/>
</dbReference>
<proteinExistence type="inferred from homology"/>
<evidence type="ECO:0000256" key="4">
    <source>
        <dbReference type="ARBA" id="ARBA00023002"/>
    </source>
</evidence>
<evidence type="ECO:0000256" key="5">
    <source>
        <dbReference type="SAM" id="Phobius"/>
    </source>
</evidence>
<keyword evidence="5" id="KW-0472">Membrane</keyword>
<evidence type="ECO:0000313" key="8">
    <source>
        <dbReference type="Proteomes" id="UP000292702"/>
    </source>
</evidence>
<dbReference type="InterPro" id="IPR020946">
    <property type="entry name" value="Flavin_mOase-like"/>
</dbReference>
<protein>
    <recommendedName>
        <fullName evidence="6">Metallo-beta-lactamase domain-containing protein</fullName>
    </recommendedName>
</protein>
<evidence type="ECO:0000256" key="3">
    <source>
        <dbReference type="ARBA" id="ARBA00022827"/>
    </source>
</evidence>
<dbReference type="InterPro" id="IPR036188">
    <property type="entry name" value="FAD/NAD-bd_sf"/>
</dbReference>
<dbReference type="InterPro" id="IPR036866">
    <property type="entry name" value="RibonucZ/Hydroxyglut_hydro"/>
</dbReference>
<feature type="transmembrane region" description="Helical" evidence="5">
    <location>
        <begin position="12"/>
        <end position="28"/>
    </location>
</feature>
<sequence length="815" mass="91462">MALQDTKTMPSVVIIGGGIGGIINAIYLKRKLGFYNVTIFEQSDDLGGTWNDNTYPGAASDVRALFYSLSTDMHSDWAHSNPGHSELKAYWKGLVFKYGFEERVCLRTRVVSAEWDNERQIYTIEVVDLATGQSRTVHANAIISAIGSLNVPHYPEDLRGIRERFQGPQFHSARWDHSVDLSGKRVAVVGSGCSAIQMIPHLSEDPTTSVVNFCRTPSWILPPMQTSIPSFQRAVYRFVPFAMRFHRWATFMQHEIIYALLIRGSPKSFTRWWCMKVLQNYLMDTVPSEYHERLTPRYPFGCKRFVIDSGYLDALNRPNNDLNCDGIAKITEKGILTKKGDHLEFDVIIQATGFVVDEYPIKIVGSEGVAIQDYFQDQNGPTAYKGTVVPGFPNFFITFGPNLTTGHGSVVFTHEAQATYITQMLEPVVKGFASSFEVSHSATDSWNLRVQDKISGSVWTQCQSWYRAGYSGKNTAVWPWSMTELWWQLSAPVWSHYQAVGAERWERKRRWSAGMKAAEVAILMGVVGWGCAHFEDVLQAATGHVRIVSNSFLIEDDSFGFPSTAFLLRHSETDTTFVLDLGIHKEWKTGLPPVVVAELQKLSRVEVPVDVTACLEKGGLSPSDVDYVCLTHVHFDHSGNPAAFPNSIFLLGESGKALLDDGYPTNPTAHYMQDLLPTSRTRFFSLQEGEWNELGPFPRALDFYGDGSLYIVDTPGHISGHISILARTSPDGGWIMLPGDAVHDWRILRGDAEIGHHSKYGCLHADKLVAEDTIRKLRELMKEPRVRIALAHDQVWYDAAKEAGRDFWPGKFQSL</sequence>
<dbReference type="Gene3D" id="3.50.50.60">
    <property type="entry name" value="FAD/NAD(P)-binding domain"/>
    <property type="match status" value="2"/>
</dbReference>
<dbReference type="Pfam" id="PF00753">
    <property type="entry name" value="Lactamase_B"/>
    <property type="match status" value="1"/>
</dbReference>
<dbReference type="SUPFAM" id="SSF56281">
    <property type="entry name" value="Metallo-hydrolase/oxidoreductase"/>
    <property type="match status" value="1"/>
</dbReference>
<comment type="caution">
    <text evidence="7">The sequence shown here is derived from an EMBL/GenBank/DDBJ whole genome shotgun (WGS) entry which is preliminary data.</text>
</comment>
<dbReference type="GO" id="GO:0050661">
    <property type="term" value="F:NADP binding"/>
    <property type="evidence" value="ECO:0007669"/>
    <property type="project" value="InterPro"/>
</dbReference>
<dbReference type="InterPro" id="IPR051209">
    <property type="entry name" value="FAD-bind_Monooxygenase_sf"/>
</dbReference>
<keyword evidence="8" id="KW-1185">Reference proteome</keyword>
<keyword evidence="4" id="KW-0560">Oxidoreductase</keyword>
<keyword evidence="5" id="KW-0812">Transmembrane</keyword>
<dbReference type="PANTHER" id="PTHR42877:SF4">
    <property type="entry name" value="FAD_NAD(P)-BINDING DOMAIN-CONTAINING PROTEIN-RELATED"/>
    <property type="match status" value="1"/>
</dbReference>
<evidence type="ECO:0000313" key="7">
    <source>
        <dbReference type="EMBL" id="TCD67197.1"/>
    </source>
</evidence>